<reference evidence="2 3" key="1">
    <citation type="journal article" date="2019" name="Nat. Med.">
        <title>A library of human gut bacterial isolates paired with longitudinal multiomics data enables mechanistic microbiome research.</title>
        <authorList>
            <person name="Poyet M."/>
            <person name="Groussin M."/>
            <person name="Gibbons S.M."/>
            <person name="Avila-Pacheco J."/>
            <person name="Jiang X."/>
            <person name="Kearney S.M."/>
            <person name="Perrotta A.R."/>
            <person name="Berdy B."/>
            <person name="Zhao S."/>
            <person name="Lieberman T.D."/>
            <person name="Swanson P.K."/>
            <person name="Smith M."/>
            <person name="Roesemann S."/>
            <person name="Alexander J.E."/>
            <person name="Rich S.A."/>
            <person name="Livny J."/>
            <person name="Vlamakis H."/>
            <person name="Clish C."/>
            <person name="Bullock K."/>
            <person name="Deik A."/>
            <person name="Scott J."/>
            <person name="Pierce K.A."/>
            <person name="Xavier R.J."/>
            <person name="Alm E.J."/>
        </authorList>
    </citation>
    <scope>NUCLEOTIDE SEQUENCE [LARGE SCALE GENOMIC DNA]</scope>
    <source>
        <strain evidence="2 3">BIOML-A11</strain>
    </source>
</reference>
<feature type="non-terminal residue" evidence="2">
    <location>
        <position position="201"/>
    </location>
</feature>
<accession>A0A9Q4WVU2</accession>
<dbReference type="EMBL" id="WNDD01000044">
    <property type="protein sequence ID" value="MTV03949.1"/>
    <property type="molecule type" value="Genomic_DNA"/>
</dbReference>
<protein>
    <submittedName>
        <fullName evidence="2">DUF4099 domain-containing protein</fullName>
    </submittedName>
</protein>
<evidence type="ECO:0000259" key="1">
    <source>
        <dbReference type="Pfam" id="PF13351"/>
    </source>
</evidence>
<feature type="domain" description="DUF4099" evidence="1">
    <location>
        <begin position="128"/>
        <end position="200"/>
    </location>
</feature>
<dbReference type="RefSeq" id="WP_155162935.1">
    <property type="nucleotide sequence ID" value="NZ_WKLI01000039.1"/>
</dbReference>
<comment type="caution">
    <text evidence="2">The sequence shown here is derived from an EMBL/GenBank/DDBJ whole genome shotgun (WGS) entry which is preliminary data.</text>
</comment>
<dbReference type="Pfam" id="PF13351">
    <property type="entry name" value="DUF4099"/>
    <property type="match status" value="1"/>
</dbReference>
<gene>
    <name evidence="2" type="ORF">GME02_20475</name>
</gene>
<dbReference type="AlphaFoldDB" id="A0A9Q4WVU2"/>
<sequence>MANRMTPPVEGQEKDVLLVLDKQQGKVSAVKGIDKEGNLQTVPPTQGGEFMQVDKNSDVFSNFISNFFRKFQDTSGLELFSVKASEVEQNAKAIEDNHRNPTPEGGKRAEMLRVPKPDFHEFKQGYRFDPAKIDWENLKKVGITADTLKNTRDFDRVMRGYKSRNTYTVSGTVGGFYLKPTDVKLSFYQAKDGTVVPKLHG</sequence>
<dbReference type="Proteomes" id="UP000482671">
    <property type="component" value="Unassembled WGS sequence"/>
</dbReference>
<proteinExistence type="predicted"/>
<evidence type="ECO:0000313" key="2">
    <source>
        <dbReference type="EMBL" id="MTV03949.1"/>
    </source>
</evidence>
<evidence type="ECO:0000313" key="3">
    <source>
        <dbReference type="Proteomes" id="UP000482671"/>
    </source>
</evidence>
<dbReference type="InterPro" id="IPR025343">
    <property type="entry name" value="DUF4099"/>
</dbReference>
<organism evidence="2 3">
    <name type="scientific">Parabacteroides merdae</name>
    <dbReference type="NCBI Taxonomy" id="46503"/>
    <lineage>
        <taxon>Bacteria</taxon>
        <taxon>Pseudomonadati</taxon>
        <taxon>Bacteroidota</taxon>
        <taxon>Bacteroidia</taxon>
        <taxon>Bacteroidales</taxon>
        <taxon>Tannerellaceae</taxon>
        <taxon>Parabacteroides</taxon>
    </lineage>
</organism>
<name>A0A9Q4WVU2_9BACT</name>